<dbReference type="EMBL" id="JBFOLK010000008">
    <property type="protein sequence ID" value="KAL2491859.1"/>
    <property type="molecule type" value="Genomic_DNA"/>
</dbReference>
<evidence type="ECO:0000313" key="3">
    <source>
        <dbReference type="Proteomes" id="UP001604336"/>
    </source>
</evidence>
<feature type="region of interest" description="Disordered" evidence="1">
    <location>
        <begin position="60"/>
        <end position="92"/>
    </location>
</feature>
<protein>
    <submittedName>
        <fullName evidence="2">Viral movement protein</fullName>
    </submittedName>
</protein>
<dbReference type="GO" id="GO:0046740">
    <property type="term" value="P:transport of virus in host, cell to cell"/>
    <property type="evidence" value="ECO:0007669"/>
    <property type="project" value="UniProtKB-KW"/>
</dbReference>
<proteinExistence type="predicted"/>
<accession>A0ABD1RXY1</accession>
<dbReference type="AlphaFoldDB" id="A0ABD1RXY1"/>
<gene>
    <name evidence="2" type="ORF">Adt_27487</name>
</gene>
<keyword evidence="3" id="KW-1185">Reference proteome</keyword>
<evidence type="ECO:0000313" key="2">
    <source>
        <dbReference type="EMBL" id="KAL2491859.1"/>
    </source>
</evidence>
<sequence length="129" mass="14842">MPRQKKPHCFPTQFTITIENIPIYSFNAEGKPIHALTGNSRLQYWDVCFRPACRKLDDLSDDYRQNNRKPKRNNSQHKLHMASEDGSSNVGLLGEPSDKFDYYVKFSPSPTIDELMVPTGWDENDDSCS</sequence>
<dbReference type="Proteomes" id="UP001604336">
    <property type="component" value="Unassembled WGS sequence"/>
</dbReference>
<feature type="compositionally biased region" description="Basic residues" evidence="1">
    <location>
        <begin position="66"/>
        <end position="80"/>
    </location>
</feature>
<reference evidence="3" key="1">
    <citation type="submission" date="2024-07" db="EMBL/GenBank/DDBJ databases">
        <title>Two chromosome-level genome assemblies of Korean endemic species Abeliophyllum distichum and Forsythia ovata (Oleaceae).</title>
        <authorList>
            <person name="Jang H."/>
        </authorList>
    </citation>
    <scope>NUCLEOTIDE SEQUENCE [LARGE SCALE GENOMIC DNA]</scope>
</reference>
<name>A0ABD1RXY1_9LAMI</name>
<comment type="caution">
    <text evidence="2">The sequence shown here is derived from an EMBL/GenBank/DDBJ whole genome shotgun (WGS) entry which is preliminary data.</text>
</comment>
<evidence type="ECO:0000256" key="1">
    <source>
        <dbReference type="SAM" id="MobiDB-lite"/>
    </source>
</evidence>
<organism evidence="2 3">
    <name type="scientific">Abeliophyllum distichum</name>
    <dbReference type="NCBI Taxonomy" id="126358"/>
    <lineage>
        <taxon>Eukaryota</taxon>
        <taxon>Viridiplantae</taxon>
        <taxon>Streptophyta</taxon>
        <taxon>Embryophyta</taxon>
        <taxon>Tracheophyta</taxon>
        <taxon>Spermatophyta</taxon>
        <taxon>Magnoliopsida</taxon>
        <taxon>eudicotyledons</taxon>
        <taxon>Gunneridae</taxon>
        <taxon>Pentapetalae</taxon>
        <taxon>asterids</taxon>
        <taxon>lamiids</taxon>
        <taxon>Lamiales</taxon>
        <taxon>Oleaceae</taxon>
        <taxon>Forsythieae</taxon>
        <taxon>Abeliophyllum</taxon>
    </lineage>
</organism>
<keyword evidence="2" id="KW-0916">Viral movement protein</keyword>
<keyword evidence="2" id="KW-0813">Transport</keyword>